<dbReference type="SMART" id="SM00387">
    <property type="entry name" value="HATPase_c"/>
    <property type="match status" value="1"/>
</dbReference>
<evidence type="ECO:0000313" key="8">
    <source>
        <dbReference type="Proteomes" id="UP001597131"/>
    </source>
</evidence>
<evidence type="ECO:0000256" key="1">
    <source>
        <dbReference type="ARBA" id="ARBA00000085"/>
    </source>
</evidence>
<dbReference type="CDD" id="cd00082">
    <property type="entry name" value="HisKA"/>
    <property type="match status" value="1"/>
</dbReference>
<dbReference type="Gene3D" id="1.10.287.130">
    <property type="match status" value="1"/>
</dbReference>
<proteinExistence type="predicted"/>
<dbReference type="PRINTS" id="PR00344">
    <property type="entry name" value="BCTRLSENSOR"/>
</dbReference>
<dbReference type="InterPro" id="IPR029016">
    <property type="entry name" value="GAF-like_dom_sf"/>
</dbReference>
<evidence type="ECO:0000313" key="7">
    <source>
        <dbReference type="EMBL" id="MFD1095771.1"/>
    </source>
</evidence>
<dbReference type="InterPro" id="IPR003661">
    <property type="entry name" value="HisK_dim/P_dom"/>
</dbReference>
<keyword evidence="5" id="KW-0418">Kinase</keyword>
<accession>A0ABW3NSJ5</accession>
<dbReference type="PROSITE" id="PS50109">
    <property type="entry name" value="HIS_KIN"/>
    <property type="match status" value="1"/>
</dbReference>
<keyword evidence="8" id="KW-1185">Reference proteome</keyword>
<dbReference type="EMBL" id="JBHTLI010000001">
    <property type="protein sequence ID" value="MFD1095771.1"/>
    <property type="molecule type" value="Genomic_DNA"/>
</dbReference>
<dbReference type="Pfam" id="PF02518">
    <property type="entry name" value="HATPase_c"/>
    <property type="match status" value="1"/>
</dbReference>
<dbReference type="SUPFAM" id="SSF47384">
    <property type="entry name" value="Homodimeric domain of signal transducing histidine kinase"/>
    <property type="match status" value="1"/>
</dbReference>
<reference evidence="8" key="1">
    <citation type="journal article" date="2019" name="Int. J. Syst. Evol. Microbiol.">
        <title>The Global Catalogue of Microorganisms (GCM) 10K type strain sequencing project: providing services to taxonomists for standard genome sequencing and annotation.</title>
        <authorList>
            <consortium name="The Broad Institute Genomics Platform"/>
            <consortium name="The Broad Institute Genome Sequencing Center for Infectious Disease"/>
            <person name="Wu L."/>
            <person name="Ma J."/>
        </authorList>
    </citation>
    <scope>NUCLEOTIDE SEQUENCE [LARGE SCALE GENOMIC DNA]</scope>
    <source>
        <strain evidence="8">CCUG 64793</strain>
    </source>
</reference>
<dbReference type="InterPro" id="IPR005467">
    <property type="entry name" value="His_kinase_dom"/>
</dbReference>
<dbReference type="GO" id="GO:0005524">
    <property type="term" value="F:ATP binding"/>
    <property type="evidence" value="ECO:0007669"/>
    <property type="project" value="UniProtKB-KW"/>
</dbReference>
<feature type="domain" description="Histidine kinase" evidence="6">
    <location>
        <begin position="189"/>
        <end position="402"/>
    </location>
</feature>
<comment type="caution">
    <text evidence="7">The sequence shown here is derived from an EMBL/GenBank/DDBJ whole genome shotgun (WGS) entry which is preliminary data.</text>
</comment>
<dbReference type="InterPro" id="IPR036097">
    <property type="entry name" value="HisK_dim/P_sf"/>
</dbReference>
<evidence type="ECO:0000256" key="3">
    <source>
        <dbReference type="ARBA" id="ARBA00022553"/>
    </source>
</evidence>
<keyword evidence="7" id="KW-0547">Nucleotide-binding</keyword>
<comment type="catalytic activity">
    <reaction evidence="1">
        <text>ATP + protein L-histidine = ADP + protein N-phospho-L-histidine.</text>
        <dbReference type="EC" id="2.7.13.3"/>
    </reaction>
</comment>
<evidence type="ECO:0000256" key="4">
    <source>
        <dbReference type="ARBA" id="ARBA00022679"/>
    </source>
</evidence>
<dbReference type="SMART" id="SM00388">
    <property type="entry name" value="HisKA"/>
    <property type="match status" value="1"/>
</dbReference>
<keyword evidence="3" id="KW-0597">Phosphoprotein</keyword>
<evidence type="ECO:0000259" key="6">
    <source>
        <dbReference type="PROSITE" id="PS50109"/>
    </source>
</evidence>
<dbReference type="PANTHER" id="PTHR42878:SF15">
    <property type="entry name" value="BACTERIOPHYTOCHROME"/>
    <property type="match status" value="1"/>
</dbReference>
<dbReference type="RefSeq" id="WP_380744787.1">
    <property type="nucleotide sequence ID" value="NZ_JBHTLI010000001.1"/>
</dbReference>
<name>A0ABW3NSJ5_9FLAO</name>
<dbReference type="Pfam" id="PF01590">
    <property type="entry name" value="GAF"/>
    <property type="match status" value="1"/>
</dbReference>
<sequence>MQINKKTYPYNEKLRQAALAEYAIFKSGPDKDYDELTYLAAKSGDFPVAHISVVTRKKVWYKSEYGTAIKEIERENSFSNLAVKAGEEIFILDSNTHPEIFKKLKPHYPLEINFYIGIPLFNPQRHAIAVLSVFDSKPRDLGETEIRTLKALANQTMNLLEFRKQKNKLQHVQRKLKQKYRDLEKFASLVSHDIKSPLANIISLTELLKEENKGKFDKETEEYLKFLIESSYSLRNYVDGILSFYRSDHIFEKDYENVDLGRMLNNIANLYQVSDDVTINYPQSGTLHNVNKAALTQVFMNLVSNALKYNNSKERMVDICFKETDQYYHFHVRDNGSGIPKAKSKKIFELFTTLDTTDRDGNPGSGIGLATVKKHIENMQGDIEVESEPGQGSTFKFKIKRL</sequence>
<organism evidence="7 8">
    <name type="scientific">Salegentibacter chungangensis</name>
    <dbReference type="NCBI Taxonomy" id="1335724"/>
    <lineage>
        <taxon>Bacteria</taxon>
        <taxon>Pseudomonadati</taxon>
        <taxon>Bacteroidota</taxon>
        <taxon>Flavobacteriia</taxon>
        <taxon>Flavobacteriales</taxon>
        <taxon>Flavobacteriaceae</taxon>
        <taxon>Salegentibacter</taxon>
    </lineage>
</organism>
<dbReference type="SMART" id="SM00065">
    <property type="entry name" value="GAF"/>
    <property type="match status" value="1"/>
</dbReference>
<keyword evidence="4" id="KW-0808">Transferase</keyword>
<dbReference type="InterPro" id="IPR003594">
    <property type="entry name" value="HATPase_dom"/>
</dbReference>
<dbReference type="InterPro" id="IPR003018">
    <property type="entry name" value="GAF"/>
</dbReference>
<keyword evidence="7" id="KW-0067">ATP-binding</keyword>
<dbReference type="CDD" id="cd00075">
    <property type="entry name" value="HATPase"/>
    <property type="match status" value="1"/>
</dbReference>
<dbReference type="Gene3D" id="3.30.450.40">
    <property type="match status" value="1"/>
</dbReference>
<dbReference type="InterPro" id="IPR004358">
    <property type="entry name" value="Sig_transdc_His_kin-like_C"/>
</dbReference>
<evidence type="ECO:0000256" key="2">
    <source>
        <dbReference type="ARBA" id="ARBA00012438"/>
    </source>
</evidence>
<dbReference type="InterPro" id="IPR036890">
    <property type="entry name" value="HATPase_C_sf"/>
</dbReference>
<evidence type="ECO:0000256" key="5">
    <source>
        <dbReference type="ARBA" id="ARBA00022777"/>
    </source>
</evidence>
<dbReference type="Gene3D" id="3.30.565.10">
    <property type="entry name" value="Histidine kinase-like ATPase, C-terminal domain"/>
    <property type="match status" value="1"/>
</dbReference>
<dbReference type="SUPFAM" id="SSF55874">
    <property type="entry name" value="ATPase domain of HSP90 chaperone/DNA topoisomerase II/histidine kinase"/>
    <property type="match status" value="1"/>
</dbReference>
<dbReference type="InterPro" id="IPR050351">
    <property type="entry name" value="BphY/WalK/GraS-like"/>
</dbReference>
<dbReference type="SUPFAM" id="SSF55781">
    <property type="entry name" value="GAF domain-like"/>
    <property type="match status" value="1"/>
</dbReference>
<dbReference type="EC" id="2.7.13.3" evidence="2"/>
<dbReference type="Proteomes" id="UP001597131">
    <property type="component" value="Unassembled WGS sequence"/>
</dbReference>
<protein>
    <recommendedName>
        <fullName evidence="2">histidine kinase</fullName>
        <ecNumber evidence="2">2.7.13.3</ecNumber>
    </recommendedName>
</protein>
<dbReference type="PANTHER" id="PTHR42878">
    <property type="entry name" value="TWO-COMPONENT HISTIDINE KINASE"/>
    <property type="match status" value="1"/>
</dbReference>
<gene>
    <name evidence="7" type="ORF">ACFQ3Q_08430</name>
</gene>
<dbReference type="Pfam" id="PF00512">
    <property type="entry name" value="HisKA"/>
    <property type="match status" value="1"/>
</dbReference>